<keyword evidence="2" id="KW-0496">Mitochondrion</keyword>
<accession>A0A1Y0AYY0</accession>
<evidence type="ECO:0000256" key="1">
    <source>
        <dbReference type="SAM" id="Phobius"/>
    </source>
</evidence>
<keyword evidence="1" id="KW-0472">Membrane</keyword>
<sequence length="129" mass="14773">MIRKTTCCRKRKKSSILQRALVDENFAQEVYVTYIFERMIVEFLPSMCSSLSVCGFVALSAWIFSPTDILENGSSPSPLSLLSLAFSFFNKKPFPDRSPYLSFLPFNQRLPLARERASPLPLLSIRERD</sequence>
<reference evidence="2" key="1">
    <citation type="submission" date="2017-03" db="EMBL/GenBank/DDBJ databases">
        <title>The mitochondrial genome of the carnivorous plant Utricularia reniformis (Lentibulariaceae): structure, comparative analysis and evolutionary landmarks.</title>
        <authorList>
            <person name="Silva S.R."/>
            <person name="Alvarenga D.O."/>
            <person name="Michael T.P."/>
            <person name="Miranda V.F.O."/>
            <person name="Varani A.M."/>
        </authorList>
    </citation>
    <scope>NUCLEOTIDE SEQUENCE</scope>
</reference>
<keyword evidence="1" id="KW-1133">Transmembrane helix</keyword>
<geneLocation type="mitochondrion" evidence="2"/>
<evidence type="ECO:0000313" key="2">
    <source>
        <dbReference type="EMBL" id="ART30357.1"/>
    </source>
</evidence>
<dbReference type="EMBL" id="KY774314">
    <property type="protein sequence ID" value="ART30357.1"/>
    <property type="molecule type" value="Genomic_DNA"/>
</dbReference>
<gene>
    <name evidence="2" type="ORF">AEK19_MT1220</name>
</gene>
<keyword evidence="1" id="KW-0812">Transmembrane</keyword>
<organism evidence="2">
    <name type="scientific">Utricularia reniformis</name>
    <dbReference type="NCBI Taxonomy" id="192314"/>
    <lineage>
        <taxon>Eukaryota</taxon>
        <taxon>Viridiplantae</taxon>
        <taxon>Streptophyta</taxon>
        <taxon>Embryophyta</taxon>
        <taxon>Tracheophyta</taxon>
        <taxon>Spermatophyta</taxon>
        <taxon>Magnoliopsida</taxon>
        <taxon>eudicotyledons</taxon>
        <taxon>Gunneridae</taxon>
        <taxon>Pentapetalae</taxon>
        <taxon>asterids</taxon>
        <taxon>lamiids</taxon>
        <taxon>Lamiales</taxon>
        <taxon>Lentibulariaceae</taxon>
        <taxon>Utricularia</taxon>
    </lineage>
</organism>
<name>A0A1Y0AYY0_9LAMI</name>
<dbReference type="AlphaFoldDB" id="A0A1Y0AYY0"/>
<protein>
    <submittedName>
        <fullName evidence="2">Uncharacterized protein</fullName>
    </submittedName>
</protein>
<proteinExistence type="predicted"/>
<feature type="transmembrane region" description="Helical" evidence="1">
    <location>
        <begin position="43"/>
        <end position="64"/>
    </location>
</feature>